<dbReference type="PANTHER" id="PTHR30290">
    <property type="entry name" value="PERIPLASMIC BINDING COMPONENT OF ABC TRANSPORTER"/>
    <property type="match status" value="1"/>
</dbReference>
<dbReference type="GO" id="GO:0042597">
    <property type="term" value="C:periplasmic space"/>
    <property type="evidence" value="ECO:0007669"/>
    <property type="project" value="UniProtKB-ARBA"/>
</dbReference>
<evidence type="ECO:0000313" key="3">
    <source>
        <dbReference type="EMBL" id="MCC2033256.1"/>
    </source>
</evidence>
<evidence type="ECO:0000259" key="2">
    <source>
        <dbReference type="Pfam" id="PF00496"/>
    </source>
</evidence>
<dbReference type="InterPro" id="IPR039424">
    <property type="entry name" value="SBP_5"/>
</dbReference>
<protein>
    <submittedName>
        <fullName evidence="3">ABC transporter substrate-binding protein</fullName>
    </submittedName>
</protein>
<keyword evidence="4" id="KW-1185">Reference proteome</keyword>
<organism evidence="3 4">
    <name type="scientific">Microbacterium allomyrinae</name>
    <dbReference type="NCBI Taxonomy" id="2830666"/>
    <lineage>
        <taxon>Bacteria</taxon>
        <taxon>Bacillati</taxon>
        <taxon>Actinomycetota</taxon>
        <taxon>Actinomycetes</taxon>
        <taxon>Micrococcales</taxon>
        <taxon>Microbacteriaceae</taxon>
        <taxon>Microbacterium</taxon>
    </lineage>
</organism>
<feature type="signal peptide" evidence="1">
    <location>
        <begin position="1"/>
        <end position="29"/>
    </location>
</feature>
<evidence type="ECO:0000256" key="1">
    <source>
        <dbReference type="SAM" id="SignalP"/>
    </source>
</evidence>
<dbReference type="InterPro" id="IPR030678">
    <property type="entry name" value="Peptide/Ni-bd"/>
</dbReference>
<keyword evidence="1" id="KW-0732">Signal</keyword>
<dbReference type="SUPFAM" id="SSF53850">
    <property type="entry name" value="Periplasmic binding protein-like II"/>
    <property type="match status" value="1"/>
</dbReference>
<evidence type="ECO:0000313" key="4">
    <source>
        <dbReference type="Proteomes" id="UP001139354"/>
    </source>
</evidence>
<dbReference type="Proteomes" id="UP001139354">
    <property type="component" value="Unassembled WGS sequence"/>
</dbReference>
<dbReference type="CDD" id="cd00995">
    <property type="entry name" value="PBP2_NikA_DppA_OppA_like"/>
    <property type="match status" value="1"/>
</dbReference>
<dbReference type="InterPro" id="IPR000914">
    <property type="entry name" value="SBP_5_dom"/>
</dbReference>
<dbReference type="EMBL" id="JAGTTN010000004">
    <property type="protein sequence ID" value="MCC2033256.1"/>
    <property type="molecule type" value="Genomic_DNA"/>
</dbReference>
<feature type="domain" description="Solute-binding protein family 5" evidence="2">
    <location>
        <begin position="97"/>
        <end position="439"/>
    </location>
</feature>
<feature type="chain" id="PRO_5040902519" evidence="1">
    <location>
        <begin position="30"/>
        <end position="527"/>
    </location>
</feature>
<dbReference type="RefSeq" id="WP_229385220.1">
    <property type="nucleotide sequence ID" value="NZ_JAGTTN010000004.1"/>
</dbReference>
<name>A0A9X1LWS9_9MICO</name>
<dbReference type="Gene3D" id="3.40.190.10">
    <property type="entry name" value="Periplasmic binding protein-like II"/>
    <property type="match status" value="1"/>
</dbReference>
<dbReference type="GO" id="GO:0043190">
    <property type="term" value="C:ATP-binding cassette (ABC) transporter complex"/>
    <property type="evidence" value="ECO:0007669"/>
    <property type="project" value="InterPro"/>
</dbReference>
<dbReference type="Pfam" id="PF00496">
    <property type="entry name" value="SBP_bac_5"/>
    <property type="match status" value="1"/>
</dbReference>
<comment type="caution">
    <text evidence="3">The sequence shown here is derived from an EMBL/GenBank/DDBJ whole genome shotgun (WGS) entry which is preliminary data.</text>
</comment>
<reference evidence="3" key="1">
    <citation type="submission" date="2021-04" db="EMBL/GenBank/DDBJ databases">
        <title>Microbacterium tenobrionis sp. nov. and Microbacterium allomyrinae sp. nov., isolated from larvae of Tenobrio molitor and Allomyrina dichotoma, respectively.</title>
        <authorList>
            <person name="Lee S.D."/>
        </authorList>
    </citation>
    <scope>NUCLEOTIDE SEQUENCE</scope>
    <source>
        <strain evidence="3">BWT-G7</strain>
    </source>
</reference>
<gene>
    <name evidence="3" type="ORF">KEC57_13800</name>
</gene>
<dbReference type="PIRSF" id="PIRSF002741">
    <property type="entry name" value="MppA"/>
    <property type="match status" value="1"/>
</dbReference>
<dbReference type="PROSITE" id="PS51257">
    <property type="entry name" value="PROKAR_LIPOPROTEIN"/>
    <property type="match status" value="1"/>
</dbReference>
<dbReference type="Gene3D" id="3.10.105.10">
    <property type="entry name" value="Dipeptide-binding Protein, Domain 3"/>
    <property type="match status" value="1"/>
</dbReference>
<dbReference type="GO" id="GO:1904680">
    <property type="term" value="F:peptide transmembrane transporter activity"/>
    <property type="evidence" value="ECO:0007669"/>
    <property type="project" value="TreeGrafter"/>
</dbReference>
<dbReference type="AlphaFoldDB" id="A0A9X1LWS9"/>
<sequence length="527" mass="56007">MINRKSSTSRSVAAMIGSAAIAFSLVACAGGGTATPTQTTDGPAGEPVQGGALTAAQISAPLNLDPALLMNASQGNGMLGNALYGTLMISDETTGEIEYSIATDFSSTDGGTTFTLTLRDDVTFSDGTPYDAAAVKYNWDRLKDETLASNSLPDATMIADTAVVDPQTLTVTLTRPAPYFGTQVIESSMNWVAQPDALALGQAEFDENPIGAGPFVLDSWTRGGTIELVKNDEYWDAPRPYLDALTINTTDNSQQRVNAVVTGDVDIASENDWLGVEKAEQASLQVQSEPMAGGQYLALNTAAAPFDNPLAREAVSKAIDIDSLNTALYGTAAVPAETLFPETSPLYNDVPLHTYDPEAAQEIFDELADAGTPVSFTFTVFRGSEALGEAVQAQLSLLENVTAEIDIADWSETGRILGQHEFEMTLAATNFVDPEPTLFNSFDSESRRNATGISDPQLDEALTQGRFAETLDERIEAYTLAAERLAATNPAIYYTRAAQVAIANTAVGGIDLYGRGSILPDRLWVQD</sequence>
<dbReference type="GO" id="GO:0015833">
    <property type="term" value="P:peptide transport"/>
    <property type="evidence" value="ECO:0007669"/>
    <property type="project" value="TreeGrafter"/>
</dbReference>
<accession>A0A9X1LWS9</accession>
<proteinExistence type="predicted"/>